<dbReference type="RefSeq" id="XP_012766069.1">
    <property type="nucleotide sequence ID" value="XM_012910615.1"/>
</dbReference>
<evidence type="ECO:0000256" key="1">
    <source>
        <dbReference type="SAM" id="Phobius"/>
    </source>
</evidence>
<accession>A0A061CZP7</accession>
<evidence type="ECO:0000313" key="2">
    <source>
        <dbReference type="EMBL" id="CDR93883.1"/>
    </source>
</evidence>
<gene>
    <name evidence="2" type="ORF">BBBOND_0102120</name>
</gene>
<keyword evidence="1" id="KW-1133">Transmembrane helix</keyword>
<dbReference type="PANTHER" id="PTHR48100:SF44">
    <property type="entry name" value="PHOSPHATASE C1620.13-RELATED"/>
    <property type="match status" value="1"/>
</dbReference>
<dbReference type="VEuPathDB" id="PiroplasmaDB:BBBOND_0102120"/>
<feature type="transmembrane region" description="Helical" evidence="1">
    <location>
        <begin position="19"/>
        <end position="37"/>
    </location>
</feature>
<dbReference type="CDD" id="cd07067">
    <property type="entry name" value="HP_PGM_like"/>
    <property type="match status" value="1"/>
</dbReference>
<dbReference type="PANTHER" id="PTHR48100">
    <property type="entry name" value="BROAD-SPECIFICITY PHOSPHATASE YOR283W-RELATED"/>
    <property type="match status" value="1"/>
</dbReference>
<dbReference type="GO" id="GO:0005829">
    <property type="term" value="C:cytosol"/>
    <property type="evidence" value="ECO:0007669"/>
    <property type="project" value="TreeGrafter"/>
</dbReference>
<dbReference type="KEGG" id="bbig:BBBOND_0102120"/>
<keyword evidence="3" id="KW-1185">Reference proteome</keyword>
<dbReference type="InterPro" id="IPR029033">
    <property type="entry name" value="His_PPase_superfam"/>
</dbReference>
<dbReference type="EMBL" id="LK391707">
    <property type="protein sequence ID" value="CDR93883.1"/>
    <property type="molecule type" value="Genomic_DNA"/>
</dbReference>
<dbReference type="InterPro" id="IPR013078">
    <property type="entry name" value="His_Pase_superF_clade-1"/>
</dbReference>
<protein>
    <recommendedName>
        <fullName evidence="4">Phosphoglycerate mutase family protein</fullName>
    </recommendedName>
</protein>
<dbReference type="SUPFAM" id="SSF53254">
    <property type="entry name" value="Phosphoglycerate mutase-like"/>
    <property type="match status" value="1"/>
</dbReference>
<keyword evidence="1" id="KW-0812">Transmembrane</keyword>
<keyword evidence="1" id="KW-0472">Membrane</keyword>
<dbReference type="Gene3D" id="3.40.50.1240">
    <property type="entry name" value="Phosphoglycerate mutase-like"/>
    <property type="match status" value="1"/>
</dbReference>
<dbReference type="GeneID" id="24562424"/>
<name>A0A061CZP7_BABBI</name>
<reference evidence="3" key="1">
    <citation type="journal article" date="2014" name="Nucleic Acids Res.">
        <title>The evolutionary dynamics of variant antigen genes in Babesia reveal a history of genomic innovation underlying host-parasite interaction.</title>
        <authorList>
            <person name="Jackson A.P."/>
            <person name="Otto T.D."/>
            <person name="Darby A."/>
            <person name="Ramaprasad A."/>
            <person name="Xia D."/>
            <person name="Echaide I.E."/>
            <person name="Farber M."/>
            <person name="Gahlot S."/>
            <person name="Gamble J."/>
            <person name="Gupta D."/>
            <person name="Gupta Y."/>
            <person name="Jackson L."/>
            <person name="Malandrin L."/>
            <person name="Malas T.B."/>
            <person name="Moussa E."/>
            <person name="Nair M."/>
            <person name="Reid A.J."/>
            <person name="Sanders M."/>
            <person name="Sharma J."/>
            <person name="Tracey A."/>
            <person name="Quail M.A."/>
            <person name="Weir W."/>
            <person name="Wastling J.M."/>
            <person name="Hall N."/>
            <person name="Willadsen P."/>
            <person name="Lingelbach K."/>
            <person name="Shiels B."/>
            <person name="Tait A."/>
            <person name="Berriman M."/>
            <person name="Allred D.R."/>
            <person name="Pain A."/>
        </authorList>
    </citation>
    <scope>NUCLEOTIDE SEQUENCE [LARGE SCALE GENOMIC DNA]</scope>
    <source>
        <strain evidence="3">Bond</strain>
    </source>
</reference>
<dbReference type="Proteomes" id="UP000033188">
    <property type="component" value="Chromosome 1"/>
</dbReference>
<evidence type="ECO:0008006" key="4">
    <source>
        <dbReference type="Google" id="ProtNLM"/>
    </source>
</evidence>
<evidence type="ECO:0000313" key="3">
    <source>
        <dbReference type="Proteomes" id="UP000033188"/>
    </source>
</evidence>
<dbReference type="OMA" id="VVRNPDC"/>
<sequence>MGIMYSFCDILNAMARQHFVIGVAAVAVLYTSVYVFLSSLRTVTDEGDMHQGIPLQQPSFAACSLFKRLVLFGTAVKRFVYKRPNRGTSSGIKAQIEAAKLTDWIDTRTKTIYFIRHGQSMWNLTFNNPYNVIGLLFRVLSMTFAELSFLFTNDTFFYDSPLSMNGINQALELCKELSDPNNHRCAEMQVLTRASGQRSALFTSNLRRAQSTILLALQDRLSHTGERVYVCNELEELVPHPDCVSLSTSVKTAVIPFLEVMMIPDKARTYSQHLQQTDGPVVSHLPVYDKMLMFNERVFKQPEEAIVVCGHSRWLLDYLNIFLPQGATDMEYCKTKIGNTDTLRFDLVRREFKNGEVYYVIDPHSVKLVYKSAT</sequence>
<dbReference type="InterPro" id="IPR050275">
    <property type="entry name" value="PGM_Phosphatase"/>
</dbReference>
<proteinExistence type="predicted"/>
<dbReference type="AlphaFoldDB" id="A0A061CZP7"/>
<organism evidence="2 3">
    <name type="scientific">Babesia bigemina</name>
    <dbReference type="NCBI Taxonomy" id="5866"/>
    <lineage>
        <taxon>Eukaryota</taxon>
        <taxon>Sar</taxon>
        <taxon>Alveolata</taxon>
        <taxon>Apicomplexa</taxon>
        <taxon>Aconoidasida</taxon>
        <taxon>Piroplasmida</taxon>
        <taxon>Babesiidae</taxon>
        <taxon>Babesia</taxon>
    </lineage>
</organism>
<dbReference type="OrthoDB" id="496981at2759"/>
<dbReference type="GO" id="GO:0016791">
    <property type="term" value="F:phosphatase activity"/>
    <property type="evidence" value="ECO:0007669"/>
    <property type="project" value="TreeGrafter"/>
</dbReference>